<protein>
    <recommendedName>
        <fullName evidence="1">Heterokaryon incompatibility domain-containing protein</fullName>
    </recommendedName>
</protein>
<dbReference type="InterPro" id="IPR010730">
    <property type="entry name" value="HET"/>
</dbReference>
<accession>X0H276</accession>
<dbReference type="AlphaFoldDB" id="X0H276"/>
<dbReference type="Pfam" id="PF06985">
    <property type="entry name" value="HET"/>
    <property type="match status" value="1"/>
</dbReference>
<dbReference type="OrthoDB" id="5125733at2759"/>
<dbReference type="EMBL" id="KK033487">
    <property type="protein sequence ID" value="EXL66156.1"/>
    <property type="molecule type" value="Genomic_DNA"/>
</dbReference>
<dbReference type="PANTHER" id="PTHR33112">
    <property type="entry name" value="DOMAIN PROTEIN, PUTATIVE-RELATED"/>
    <property type="match status" value="1"/>
</dbReference>
<dbReference type="HOGENOM" id="CLU_002639_7_2_1"/>
<reference evidence="2" key="2">
    <citation type="submission" date="2014-03" db="EMBL/GenBank/DDBJ databases">
        <title>The Genome Annotation of Fusarium oxysporum PHW808.</title>
        <authorList>
            <consortium name="The Broad Institute Genomics Platform"/>
            <person name="Ma L.-J."/>
            <person name="Corby-Kistler H."/>
            <person name="Broz K."/>
            <person name="Gale L.R."/>
            <person name="Jonkers W."/>
            <person name="O'Donnell K."/>
            <person name="Ploetz R."/>
            <person name="Steinberg C."/>
            <person name="Schwartz D.C."/>
            <person name="VanEtten H."/>
            <person name="Zhou S."/>
            <person name="Young S.K."/>
            <person name="Zeng Q."/>
            <person name="Gargeya S."/>
            <person name="Fitzgerald M."/>
            <person name="Abouelleil A."/>
            <person name="Alvarado L."/>
            <person name="Chapman S.B."/>
            <person name="Gainer-Dewar J."/>
            <person name="Goldberg J."/>
            <person name="Griggs A."/>
            <person name="Gujja S."/>
            <person name="Hansen M."/>
            <person name="Howarth C."/>
            <person name="Imamovic A."/>
            <person name="Ireland A."/>
            <person name="Larimer J."/>
            <person name="McCowan C."/>
            <person name="Murphy C."/>
            <person name="Pearson M."/>
            <person name="Poon T.W."/>
            <person name="Priest M."/>
            <person name="Roberts A."/>
            <person name="Saif S."/>
            <person name="Shea T."/>
            <person name="Sykes S."/>
            <person name="Wortman J."/>
            <person name="Nusbaum C."/>
            <person name="Birren B."/>
        </authorList>
    </citation>
    <scope>NUCLEOTIDE SEQUENCE</scope>
    <source>
        <strain evidence="2">54008</strain>
    </source>
</reference>
<organism evidence="2">
    <name type="scientific">Fusarium oxysporum f. sp. conglutinans race 2 54008</name>
    <dbReference type="NCBI Taxonomy" id="1089457"/>
    <lineage>
        <taxon>Eukaryota</taxon>
        <taxon>Fungi</taxon>
        <taxon>Dikarya</taxon>
        <taxon>Ascomycota</taxon>
        <taxon>Pezizomycotina</taxon>
        <taxon>Sordariomycetes</taxon>
        <taxon>Hypocreomycetidae</taxon>
        <taxon>Hypocreales</taxon>
        <taxon>Nectriaceae</taxon>
        <taxon>Fusarium</taxon>
        <taxon>Fusarium oxysporum species complex</taxon>
    </lineage>
</organism>
<evidence type="ECO:0000259" key="1">
    <source>
        <dbReference type="Pfam" id="PF06985"/>
    </source>
</evidence>
<gene>
    <name evidence="2" type="ORF">FOPG_17646</name>
</gene>
<evidence type="ECO:0000313" key="2">
    <source>
        <dbReference type="EMBL" id="EXL66156.1"/>
    </source>
</evidence>
<sequence length="422" mass="48617">MGRYIALSHRWDSGGDVDRFCTYNRNVDDYHKKIDLCRLPKTFQDAITITRELKIRFLWIDSLCIVQDDGLDWKREAALMGAVFSSAYCTLAGTSAQDSTEGLLNTRSERPCIMMSASPGRHFYICESIDDFHRDVEEGLLNTRGWVMQERALSHRTIHFTKTQTYWECGEGIRCETLAKMQNSKAAFFSDPQFPQSALKYLKDGRIRLFEMLYERYSRLNLTMASDRSVAIAGLEQRLLETFNCKGGYGVFERYLHRSLLWQRAGERMQCIRYPTSRPVPTWSWMAWMGPISYVDVPFEKVDWSDNIGSPFENDIDDGSKGEVKSISHIPEIKLNARAKEFTLEEYQDETLVLDSQTWQDLRVVRCVVIGVERSNISVQERKHYVILIAPKNGCKTFERVGAGFLNGKYISSTTAIEVQIV</sequence>
<feature type="domain" description="Heterokaryon incompatibility" evidence="1">
    <location>
        <begin position="4"/>
        <end position="150"/>
    </location>
</feature>
<dbReference type="PANTHER" id="PTHR33112:SF10">
    <property type="entry name" value="TOL"/>
    <property type="match status" value="1"/>
</dbReference>
<name>X0H276_FUSOX</name>
<reference evidence="2" key="1">
    <citation type="submission" date="2011-11" db="EMBL/GenBank/DDBJ databases">
        <title>The Genome Sequence of Fusarium oxysporum PHW808.</title>
        <authorList>
            <consortium name="The Broad Institute Genome Sequencing Platform"/>
            <person name="Ma L.-J."/>
            <person name="Gale L.R."/>
            <person name="Schwartz D.C."/>
            <person name="Zhou S."/>
            <person name="Corby-Kistler H."/>
            <person name="Young S.K."/>
            <person name="Zeng Q."/>
            <person name="Gargeya S."/>
            <person name="Fitzgerald M."/>
            <person name="Haas B."/>
            <person name="Abouelleil A."/>
            <person name="Alvarado L."/>
            <person name="Arachchi H.M."/>
            <person name="Berlin A."/>
            <person name="Brown A."/>
            <person name="Chapman S.B."/>
            <person name="Chen Z."/>
            <person name="Dunbar C."/>
            <person name="Freedman E."/>
            <person name="Gearin G."/>
            <person name="Goldberg J."/>
            <person name="Griggs A."/>
            <person name="Gujja S."/>
            <person name="Heiman D."/>
            <person name="Howarth C."/>
            <person name="Larson L."/>
            <person name="Lui A."/>
            <person name="MacDonald P.J.P."/>
            <person name="Montmayeur A."/>
            <person name="Murphy C."/>
            <person name="Neiman D."/>
            <person name="Pearson M."/>
            <person name="Priest M."/>
            <person name="Roberts A."/>
            <person name="Saif S."/>
            <person name="Shea T."/>
            <person name="Shenoy N."/>
            <person name="Sisk P."/>
            <person name="Stolte C."/>
            <person name="Sykes S."/>
            <person name="Wortman J."/>
            <person name="Nusbaum C."/>
            <person name="Birren B."/>
        </authorList>
    </citation>
    <scope>NUCLEOTIDE SEQUENCE [LARGE SCALE GENOMIC DNA]</scope>
    <source>
        <strain evidence="2">54008</strain>
    </source>
</reference>
<proteinExistence type="predicted"/>
<dbReference type="Proteomes" id="UP000030676">
    <property type="component" value="Unassembled WGS sequence"/>
</dbReference>